<dbReference type="PANTHER" id="PTHR19957">
    <property type="entry name" value="SYNTAXIN"/>
    <property type="match status" value="1"/>
</dbReference>
<evidence type="ECO:0000259" key="4">
    <source>
        <dbReference type="PROSITE" id="PS50192"/>
    </source>
</evidence>
<dbReference type="Gene3D" id="1.20.58.70">
    <property type="match status" value="1"/>
</dbReference>
<dbReference type="GO" id="GO:0006886">
    <property type="term" value="P:intracellular protein transport"/>
    <property type="evidence" value="ECO:0007669"/>
    <property type="project" value="TreeGrafter"/>
</dbReference>
<reference evidence="5" key="1">
    <citation type="journal article" date="2020" name="Stud. Mycol.">
        <title>101 Dothideomycetes genomes: a test case for predicting lifestyles and emergence of pathogens.</title>
        <authorList>
            <person name="Haridas S."/>
            <person name="Albert R."/>
            <person name="Binder M."/>
            <person name="Bloem J."/>
            <person name="Labutti K."/>
            <person name="Salamov A."/>
            <person name="Andreopoulos B."/>
            <person name="Baker S."/>
            <person name="Barry K."/>
            <person name="Bills G."/>
            <person name="Bluhm B."/>
            <person name="Cannon C."/>
            <person name="Castanera R."/>
            <person name="Culley D."/>
            <person name="Daum C."/>
            <person name="Ezra D."/>
            <person name="Gonzalez J."/>
            <person name="Henrissat B."/>
            <person name="Kuo A."/>
            <person name="Liang C."/>
            <person name="Lipzen A."/>
            <person name="Lutzoni F."/>
            <person name="Magnuson J."/>
            <person name="Mondo S."/>
            <person name="Nolan M."/>
            <person name="Ohm R."/>
            <person name="Pangilinan J."/>
            <person name="Park H.-J."/>
            <person name="Ramirez L."/>
            <person name="Alfaro M."/>
            <person name="Sun H."/>
            <person name="Tritt A."/>
            <person name="Yoshinaga Y."/>
            <person name="Zwiers L.-H."/>
            <person name="Turgeon B."/>
            <person name="Goodwin S."/>
            <person name="Spatafora J."/>
            <person name="Crous P."/>
            <person name="Grigoriev I."/>
        </authorList>
    </citation>
    <scope>NUCLEOTIDE SEQUENCE</scope>
    <source>
        <strain evidence="5">CBS 110217</strain>
    </source>
</reference>
<dbReference type="GO" id="GO:0012505">
    <property type="term" value="C:endomembrane system"/>
    <property type="evidence" value="ECO:0007669"/>
    <property type="project" value="TreeGrafter"/>
</dbReference>
<feature type="region of interest" description="Disordered" evidence="2">
    <location>
        <begin position="1"/>
        <end position="25"/>
    </location>
</feature>
<keyword evidence="3" id="KW-0472">Membrane</keyword>
<dbReference type="GO" id="GO:0006906">
    <property type="term" value="P:vesicle fusion"/>
    <property type="evidence" value="ECO:0007669"/>
    <property type="project" value="TreeGrafter"/>
</dbReference>
<feature type="transmembrane region" description="Helical" evidence="3">
    <location>
        <begin position="278"/>
        <end position="301"/>
    </location>
</feature>
<keyword evidence="3" id="KW-1133">Transmembrane helix</keyword>
<comment type="similarity">
    <text evidence="1">Belongs to the syntaxin family.</text>
</comment>
<dbReference type="GO" id="GO:0000149">
    <property type="term" value="F:SNARE binding"/>
    <property type="evidence" value="ECO:0007669"/>
    <property type="project" value="TreeGrafter"/>
</dbReference>
<dbReference type="OrthoDB" id="10255013at2759"/>
<name>A0A9P4HHY3_9PLEO</name>
<keyword evidence="6" id="KW-1185">Reference proteome</keyword>
<dbReference type="Proteomes" id="UP000799777">
    <property type="component" value="Unassembled WGS sequence"/>
</dbReference>
<evidence type="ECO:0000313" key="6">
    <source>
        <dbReference type="Proteomes" id="UP000799777"/>
    </source>
</evidence>
<evidence type="ECO:0000256" key="3">
    <source>
        <dbReference type="SAM" id="Phobius"/>
    </source>
</evidence>
<feature type="domain" description="T-SNARE coiled-coil homology" evidence="4">
    <location>
        <begin position="204"/>
        <end position="266"/>
    </location>
</feature>
<dbReference type="GO" id="GO:0005484">
    <property type="term" value="F:SNAP receptor activity"/>
    <property type="evidence" value="ECO:0007669"/>
    <property type="project" value="TreeGrafter"/>
</dbReference>
<dbReference type="EMBL" id="ML978161">
    <property type="protein sequence ID" value="KAF2034362.1"/>
    <property type="molecule type" value="Genomic_DNA"/>
</dbReference>
<dbReference type="Pfam" id="PF05739">
    <property type="entry name" value="SNARE"/>
    <property type="match status" value="1"/>
</dbReference>
<evidence type="ECO:0000256" key="1">
    <source>
        <dbReference type="ARBA" id="ARBA00009063"/>
    </source>
</evidence>
<comment type="caution">
    <text evidence="5">The sequence shown here is derived from an EMBL/GenBank/DDBJ whole genome shotgun (WGS) entry which is preliminary data.</text>
</comment>
<dbReference type="InterPro" id="IPR010989">
    <property type="entry name" value="SNARE"/>
</dbReference>
<dbReference type="InterPro" id="IPR000727">
    <property type="entry name" value="T_SNARE_dom"/>
</dbReference>
<keyword evidence="3" id="KW-0812">Transmembrane</keyword>
<dbReference type="GO" id="GO:0031201">
    <property type="term" value="C:SNARE complex"/>
    <property type="evidence" value="ECO:0007669"/>
    <property type="project" value="TreeGrafter"/>
</dbReference>
<dbReference type="GO" id="GO:0005886">
    <property type="term" value="C:plasma membrane"/>
    <property type="evidence" value="ECO:0007669"/>
    <property type="project" value="TreeGrafter"/>
</dbReference>
<dbReference type="PROSITE" id="PS50192">
    <property type="entry name" value="T_SNARE"/>
    <property type="match status" value="1"/>
</dbReference>
<sequence length="306" mass="34491">MNEQYGNSGYNRVGDYGNPYDEREGDRYNNYAQGPYDAQAAQGVEMSSFGGENAILNECREVDKALDQLDEQLTHLDRVFKQVLARPDMPSGEINGLSSQIMTGYRALVTRVKNIKSKRESGSPRNAPQVGKVDRRLKATIQRYQTLEADFRRESQAAAERQYRIVRPDATDAEVREAAANPDAPIFQQALLSSDRRGQASSTLRNVKERHEAIQNIERQMIELAQLFQDLDQIVQQQEPLVADIEMKGEAVREDVTKGNEEIGTAIVSARSRNRKKWWCLLICILIIIVIAVVVAVVVTINNKKP</sequence>
<gene>
    <name evidence="5" type="ORF">EK21DRAFT_85409</name>
</gene>
<evidence type="ECO:0000256" key="2">
    <source>
        <dbReference type="SAM" id="MobiDB-lite"/>
    </source>
</evidence>
<dbReference type="GO" id="GO:0006887">
    <property type="term" value="P:exocytosis"/>
    <property type="evidence" value="ECO:0007669"/>
    <property type="project" value="TreeGrafter"/>
</dbReference>
<dbReference type="InterPro" id="IPR045242">
    <property type="entry name" value="Syntaxin"/>
</dbReference>
<organism evidence="5 6">
    <name type="scientific">Setomelanomma holmii</name>
    <dbReference type="NCBI Taxonomy" id="210430"/>
    <lineage>
        <taxon>Eukaryota</taxon>
        <taxon>Fungi</taxon>
        <taxon>Dikarya</taxon>
        <taxon>Ascomycota</taxon>
        <taxon>Pezizomycotina</taxon>
        <taxon>Dothideomycetes</taxon>
        <taxon>Pleosporomycetidae</taxon>
        <taxon>Pleosporales</taxon>
        <taxon>Pleosporineae</taxon>
        <taxon>Phaeosphaeriaceae</taxon>
        <taxon>Setomelanomma</taxon>
    </lineage>
</organism>
<dbReference type="SMART" id="SM00397">
    <property type="entry name" value="t_SNARE"/>
    <property type="match status" value="1"/>
</dbReference>
<dbReference type="PANTHER" id="PTHR19957:SF380">
    <property type="entry name" value="SYNTAXIN FAMILY PROTEIN"/>
    <property type="match status" value="1"/>
</dbReference>
<protein>
    <submittedName>
        <fullName evidence="5">Syntaxin</fullName>
    </submittedName>
</protein>
<dbReference type="AlphaFoldDB" id="A0A9P4HHY3"/>
<feature type="compositionally biased region" description="Polar residues" evidence="2">
    <location>
        <begin position="1"/>
        <end position="10"/>
    </location>
</feature>
<accession>A0A9P4HHY3</accession>
<dbReference type="CDD" id="cd15849">
    <property type="entry name" value="SNARE_Sso1"/>
    <property type="match status" value="1"/>
</dbReference>
<dbReference type="GO" id="GO:0048278">
    <property type="term" value="P:vesicle docking"/>
    <property type="evidence" value="ECO:0007669"/>
    <property type="project" value="TreeGrafter"/>
</dbReference>
<dbReference type="SUPFAM" id="SSF47661">
    <property type="entry name" value="t-snare proteins"/>
    <property type="match status" value="1"/>
</dbReference>
<evidence type="ECO:0000313" key="5">
    <source>
        <dbReference type="EMBL" id="KAF2034362.1"/>
    </source>
</evidence>
<proteinExistence type="inferred from homology"/>